<evidence type="ECO:0000256" key="1">
    <source>
        <dbReference type="SAM" id="SignalP"/>
    </source>
</evidence>
<feature type="signal peptide" evidence="1">
    <location>
        <begin position="1"/>
        <end position="18"/>
    </location>
</feature>
<sequence length="220" mass="25056">MRLFLLIFTCFLFGSTHAEVKQKAELTQFNHPFLLGDWYLFNPDPDSTSEDFLAIRLTLESDYVFTIEIQKKDHSVDYWQGNYEADETTLVLGMDTETPQVYYYNNNHNQLNLNGVIFQKALPTALVGSWTSESLAGDDILASDVSQMDLVLQADFVFSFRVVSGNGNEATHEGIYIIEGDHLVLMYSDGEQDSRYTLIDNQLTLDSQTSDMYAVLNRVE</sequence>
<dbReference type="RefSeq" id="WP_126607679.1">
    <property type="nucleotide sequence ID" value="NZ_AP025144.1"/>
</dbReference>
<feature type="chain" id="PRO_5043316094" description="WD40 repeat protein" evidence="1">
    <location>
        <begin position="19"/>
        <end position="220"/>
    </location>
</feature>
<dbReference type="AlphaFoldDB" id="A0AAV5NJF8"/>
<dbReference type="Proteomes" id="UP001156690">
    <property type="component" value="Unassembled WGS sequence"/>
</dbReference>
<accession>A0AAV5NJF8</accession>
<keyword evidence="3" id="KW-1185">Reference proteome</keyword>
<evidence type="ECO:0000313" key="2">
    <source>
        <dbReference type="EMBL" id="GLQ70749.1"/>
    </source>
</evidence>
<evidence type="ECO:0008006" key="4">
    <source>
        <dbReference type="Google" id="ProtNLM"/>
    </source>
</evidence>
<name>A0AAV5NJF8_9VIBR</name>
<proteinExistence type="predicted"/>
<organism evidence="2 3">
    <name type="scientific">Vibrio penaeicida</name>
    <dbReference type="NCBI Taxonomy" id="104609"/>
    <lineage>
        <taxon>Bacteria</taxon>
        <taxon>Pseudomonadati</taxon>
        <taxon>Pseudomonadota</taxon>
        <taxon>Gammaproteobacteria</taxon>
        <taxon>Vibrionales</taxon>
        <taxon>Vibrionaceae</taxon>
        <taxon>Vibrio</taxon>
    </lineage>
</organism>
<protein>
    <recommendedName>
        <fullName evidence="4">WD40 repeat protein</fullName>
    </recommendedName>
</protein>
<dbReference type="EMBL" id="BSNX01000001">
    <property type="protein sequence ID" value="GLQ70749.1"/>
    <property type="molecule type" value="Genomic_DNA"/>
</dbReference>
<gene>
    <name evidence="2" type="ORF">GCM10007932_01090</name>
</gene>
<comment type="caution">
    <text evidence="2">The sequence shown here is derived from an EMBL/GenBank/DDBJ whole genome shotgun (WGS) entry which is preliminary data.</text>
</comment>
<reference evidence="3" key="1">
    <citation type="journal article" date="2019" name="Int. J. Syst. Evol. Microbiol.">
        <title>The Global Catalogue of Microorganisms (GCM) 10K type strain sequencing project: providing services to taxonomists for standard genome sequencing and annotation.</title>
        <authorList>
            <consortium name="The Broad Institute Genomics Platform"/>
            <consortium name="The Broad Institute Genome Sequencing Center for Infectious Disease"/>
            <person name="Wu L."/>
            <person name="Ma J."/>
        </authorList>
    </citation>
    <scope>NUCLEOTIDE SEQUENCE [LARGE SCALE GENOMIC DNA]</scope>
    <source>
        <strain evidence="3">NBRC 15640</strain>
    </source>
</reference>
<evidence type="ECO:0000313" key="3">
    <source>
        <dbReference type="Proteomes" id="UP001156690"/>
    </source>
</evidence>
<keyword evidence="1" id="KW-0732">Signal</keyword>